<dbReference type="InterPro" id="IPR056935">
    <property type="entry name" value="Rv0428c-like_C"/>
</dbReference>
<protein>
    <submittedName>
        <fullName evidence="4">N-acetyltransferase</fullName>
    </submittedName>
</protein>
<dbReference type="InterPro" id="IPR000182">
    <property type="entry name" value="GNAT_dom"/>
</dbReference>
<evidence type="ECO:0000256" key="2">
    <source>
        <dbReference type="ARBA" id="ARBA00023315"/>
    </source>
</evidence>
<evidence type="ECO:0000259" key="3">
    <source>
        <dbReference type="PROSITE" id="PS51186"/>
    </source>
</evidence>
<feature type="domain" description="N-acetyltransferase" evidence="3">
    <location>
        <begin position="127"/>
        <end position="260"/>
    </location>
</feature>
<evidence type="ECO:0000313" key="4">
    <source>
        <dbReference type="EMBL" id="GCF08482.1"/>
    </source>
</evidence>
<dbReference type="InterPro" id="IPR050680">
    <property type="entry name" value="YpeA/RimI_acetyltransf"/>
</dbReference>
<evidence type="ECO:0000256" key="1">
    <source>
        <dbReference type="ARBA" id="ARBA00022679"/>
    </source>
</evidence>
<dbReference type="GO" id="GO:0016747">
    <property type="term" value="F:acyltransferase activity, transferring groups other than amino-acyl groups"/>
    <property type="evidence" value="ECO:0007669"/>
    <property type="project" value="InterPro"/>
</dbReference>
<dbReference type="CDD" id="cd04301">
    <property type="entry name" value="NAT_SF"/>
    <property type="match status" value="1"/>
</dbReference>
<accession>A0A5A5TAN0</accession>
<dbReference type="PROSITE" id="PS51186">
    <property type="entry name" value="GNAT"/>
    <property type="match status" value="1"/>
</dbReference>
<dbReference type="SUPFAM" id="SSF55729">
    <property type="entry name" value="Acyl-CoA N-acyltransferases (Nat)"/>
    <property type="match status" value="1"/>
</dbReference>
<name>A0A5A5TAN0_9CHLR</name>
<dbReference type="PANTHER" id="PTHR43420">
    <property type="entry name" value="ACETYLTRANSFERASE"/>
    <property type="match status" value="1"/>
</dbReference>
<keyword evidence="5" id="KW-1185">Reference proteome</keyword>
<dbReference type="PANTHER" id="PTHR43420:SF44">
    <property type="entry name" value="ACETYLTRANSFERASE YPEA"/>
    <property type="match status" value="1"/>
</dbReference>
<reference evidence="4 5" key="1">
    <citation type="submission" date="2019-01" db="EMBL/GenBank/DDBJ databases">
        <title>Draft genome sequence of Dictyobacter sp. Uno17.</title>
        <authorList>
            <person name="Wang C.M."/>
            <person name="Zheng Y."/>
            <person name="Sakai Y."/>
            <person name="Abe K."/>
            <person name="Yokota A."/>
            <person name="Yabe S."/>
        </authorList>
    </citation>
    <scope>NUCLEOTIDE SEQUENCE [LARGE SCALE GENOMIC DNA]</scope>
    <source>
        <strain evidence="4 5">Uno17</strain>
    </source>
</reference>
<organism evidence="4 5">
    <name type="scientific">Dictyobacter arantiisoli</name>
    <dbReference type="NCBI Taxonomy" id="2014874"/>
    <lineage>
        <taxon>Bacteria</taxon>
        <taxon>Bacillati</taxon>
        <taxon>Chloroflexota</taxon>
        <taxon>Ktedonobacteria</taxon>
        <taxon>Ktedonobacterales</taxon>
        <taxon>Dictyobacteraceae</taxon>
        <taxon>Dictyobacter</taxon>
    </lineage>
</organism>
<keyword evidence="1 4" id="KW-0808">Transferase</keyword>
<dbReference type="Pfam" id="PF24553">
    <property type="entry name" value="Rv0428c_C"/>
    <property type="match status" value="1"/>
</dbReference>
<dbReference type="InterPro" id="IPR016181">
    <property type="entry name" value="Acyl_CoA_acyltransferase"/>
</dbReference>
<comment type="caution">
    <text evidence="4">The sequence shown here is derived from an EMBL/GenBank/DDBJ whole genome shotgun (WGS) entry which is preliminary data.</text>
</comment>
<dbReference type="OrthoDB" id="9805924at2"/>
<dbReference type="AlphaFoldDB" id="A0A5A5TAN0"/>
<dbReference type="EMBL" id="BIXY01000025">
    <property type="protein sequence ID" value="GCF08482.1"/>
    <property type="molecule type" value="Genomic_DNA"/>
</dbReference>
<dbReference type="Gene3D" id="3.40.630.30">
    <property type="match status" value="1"/>
</dbReference>
<dbReference type="Proteomes" id="UP000322530">
    <property type="component" value="Unassembled WGS sequence"/>
</dbReference>
<evidence type="ECO:0000313" key="5">
    <source>
        <dbReference type="Proteomes" id="UP000322530"/>
    </source>
</evidence>
<proteinExistence type="predicted"/>
<gene>
    <name evidence="4" type="ORF">KDI_20460</name>
</gene>
<keyword evidence="2" id="KW-0012">Acyltransferase</keyword>
<sequence length="272" mass="31321">MNYYSTAYLESGNYMFERRIEEAGLNSWPALQQLLFDGWIIRFARGYTKRANSVTPIYPSQLSSEEKIDHCERFYEQKQLPTIFRLPSFAAESASLERVLEQRGYYSFERSHVWSTTLSSTLTEPDLALHNVSLASWLPIYCQFSTRYSELQHLHGELLERIPPPFLYAVLYLEGVPVACGLGVLEHEMFGIFDVVTDPAQRQKGYGTRLVTAMLAWGRQHGAHYAYLQVIETNLIAQQLYAKLGFQPCYDYWYLKKRNEGEMSPSTGGSAF</sequence>